<feature type="transmembrane region" description="Helical" evidence="5">
    <location>
        <begin position="191"/>
        <end position="210"/>
    </location>
</feature>
<name>A0A2V2UI60_TRYCR</name>
<dbReference type="VEuPathDB" id="TriTrypDB:C4B63_361g12"/>
<dbReference type="VEuPathDB" id="TriTrypDB:TCSYLVIO_002182"/>
<dbReference type="VEuPathDB" id="TriTrypDB:TcCLB.506227.10"/>
<keyword evidence="3 5" id="KW-1133">Transmembrane helix</keyword>
<feature type="transmembrane region" description="Helical" evidence="5">
    <location>
        <begin position="147"/>
        <end position="171"/>
    </location>
</feature>
<dbReference type="VEuPathDB" id="TriTrypDB:TcYC6_0101830"/>
<dbReference type="VEuPathDB" id="TriTrypDB:TcCLB.503837.20"/>
<proteinExistence type="predicted"/>
<feature type="transmembrane region" description="Helical" evidence="5">
    <location>
        <begin position="299"/>
        <end position="317"/>
    </location>
</feature>
<dbReference type="GO" id="GO:0005737">
    <property type="term" value="C:cytoplasm"/>
    <property type="evidence" value="ECO:0007669"/>
    <property type="project" value="TreeGrafter"/>
</dbReference>
<protein>
    <submittedName>
        <fullName evidence="7">Putative amino acid transporter</fullName>
    </submittedName>
</protein>
<dbReference type="VEuPathDB" id="TriTrypDB:ECC02_004305"/>
<evidence type="ECO:0000256" key="1">
    <source>
        <dbReference type="ARBA" id="ARBA00004141"/>
    </source>
</evidence>
<comment type="caution">
    <text evidence="7">The sequence shown here is derived from an EMBL/GenBank/DDBJ whole genome shotgun (WGS) entry which is preliminary data.</text>
</comment>
<dbReference type="VEuPathDB" id="TriTrypDB:Tc_MARK_1435"/>
<accession>A0A2V2UI60</accession>
<feature type="transmembrane region" description="Helical" evidence="5">
    <location>
        <begin position="337"/>
        <end position="357"/>
    </location>
</feature>
<dbReference type="Pfam" id="PF01490">
    <property type="entry name" value="Aa_trans"/>
    <property type="match status" value="1"/>
</dbReference>
<reference evidence="7 8" key="1">
    <citation type="journal article" date="2018" name="Microb. Genom.">
        <title>Expanding an expanded genome: long-read sequencing of Trypanosoma cruzi.</title>
        <authorList>
            <person name="Berna L."/>
            <person name="Rodriguez M."/>
            <person name="Chiribao M.L."/>
            <person name="Parodi-Talice A."/>
            <person name="Pita S."/>
            <person name="Rijo G."/>
            <person name="Alvarez-Valin F."/>
            <person name="Robello C."/>
        </authorList>
    </citation>
    <scope>NUCLEOTIDE SEQUENCE [LARGE SCALE GENOMIC DNA]</scope>
    <source>
        <strain evidence="7 8">Dm28c</strain>
    </source>
</reference>
<gene>
    <name evidence="7" type="ORF">C4B63_361g12</name>
</gene>
<feature type="transmembrane region" description="Helical" evidence="5">
    <location>
        <begin position="378"/>
        <end position="399"/>
    </location>
</feature>
<dbReference type="VEuPathDB" id="TriTrypDB:BCY84_05145"/>
<dbReference type="VEuPathDB" id="TriTrypDB:TCDM_07729"/>
<feature type="transmembrane region" description="Helical" evidence="5">
    <location>
        <begin position="78"/>
        <end position="97"/>
    </location>
</feature>
<dbReference type="InterPro" id="IPR013057">
    <property type="entry name" value="AA_transpt_TM"/>
</dbReference>
<evidence type="ECO:0000256" key="4">
    <source>
        <dbReference type="ARBA" id="ARBA00023136"/>
    </source>
</evidence>
<dbReference type="VEuPathDB" id="TriTrypDB:TcCL_ESM03174"/>
<feature type="transmembrane region" description="Helical" evidence="5">
    <location>
        <begin position="405"/>
        <end position="427"/>
    </location>
</feature>
<evidence type="ECO:0000259" key="6">
    <source>
        <dbReference type="Pfam" id="PF01490"/>
    </source>
</evidence>
<dbReference type="VEuPathDB" id="TriTrypDB:TcBrA4_0073590"/>
<feature type="transmembrane region" description="Helical" evidence="5">
    <location>
        <begin position="439"/>
        <end position="465"/>
    </location>
</feature>
<keyword evidence="2 5" id="KW-0812">Transmembrane</keyword>
<feature type="transmembrane region" description="Helical" evidence="5">
    <location>
        <begin position="103"/>
        <end position="127"/>
    </location>
</feature>
<keyword evidence="4 5" id="KW-0472">Membrane</keyword>
<evidence type="ECO:0000313" key="7">
    <source>
        <dbReference type="EMBL" id="PWU83192.1"/>
    </source>
</evidence>
<evidence type="ECO:0000256" key="2">
    <source>
        <dbReference type="ARBA" id="ARBA00022692"/>
    </source>
</evidence>
<dbReference type="PANTHER" id="PTHR22950">
    <property type="entry name" value="AMINO ACID TRANSPORTER"/>
    <property type="match status" value="1"/>
</dbReference>
<dbReference type="AlphaFoldDB" id="A0A2V2UI60"/>
<dbReference type="Proteomes" id="UP000246121">
    <property type="component" value="Unassembled WGS sequence"/>
</dbReference>
<evidence type="ECO:0000256" key="5">
    <source>
        <dbReference type="SAM" id="Phobius"/>
    </source>
</evidence>
<organism evidence="7 8">
    <name type="scientific">Trypanosoma cruzi</name>
    <dbReference type="NCBI Taxonomy" id="5693"/>
    <lineage>
        <taxon>Eukaryota</taxon>
        <taxon>Discoba</taxon>
        <taxon>Euglenozoa</taxon>
        <taxon>Kinetoplastea</taxon>
        <taxon>Metakinetoplastina</taxon>
        <taxon>Trypanosomatida</taxon>
        <taxon>Trypanosomatidae</taxon>
        <taxon>Trypanosoma</taxon>
        <taxon>Schizotrypanum</taxon>
    </lineage>
</organism>
<dbReference type="VEuPathDB" id="TriTrypDB:TcG_05360"/>
<sequence>MPLERESMDETGAEMQGYRGGGTMADYTLITPEMEDMGGGVINDGNDKNEVLLEDVEPRKRKFPYCDLISHGGMLSGAYNLASVTLGSGIITLPSAFNSTGIVLSVVVLLVISLATVFSTYLLALAVDKTGYRGYEKLARGLLGRGWDYWAAFNMWMFCFGSCVSYVISVGDMLRPILDDPSVNPFLQTVWGNRCLVIVIWFCVMLPLSIPKEINSLRYASVVGVSFIMYFVVAIVVHAVRGFEHGKPRHDLKLFRSGNGAIIGFSLFIFAFLCQTNCLEVYAEMRKPTPRRMTRDTMLSMVICCFLYIISGFFGYADFGDAITDSVLLYYNVRDDPMIAVAYAGLAFKLCVGFAICMQPSRDSMYYCIGWNVTTMPFWKNALFCTALAIVALVLGLFIPSITIVFGLVGSLCGGFLGFIFPSLFYMYTGNWSLRTVGFFHYFCTYLLLLSGVVAVVFGTTAAVFGEVEKN</sequence>
<dbReference type="GO" id="GO:0015179">
    <property type="term" value="F:L-amino acid transmembrane transporter activity"/>
    <property type="evidence" value="ECO:0007669"/>
    <property type="project" value="TreeGrafter"/>
</dbReference>
<dbReference type="EMBL" id="PRFA01000361">
    <property type="protein sequence ID" value="PWU83192.1"/>
    <property type="molecule type" value="Genomic_DNA"/>
</dbReference>
<evidence type="ECO:0000313" key="8">
    <source>
        <dbReference type="Proteomes" id="UP000246121"/>
    </source>
</evidence>
<feature type="transmembrane region" description="Helical" evidence="5">
    <location>
        <begin position="217"/>
        <end position="240"/>
    </location>
</feature>
<feature type="domain" description="Amino acid transporter transmembrane" evidence="6">
    <location>
        <begin position="72"/>
        <end position="463"/>
    </location>
</feature>
<dbReference type="GO" id="GO:0016020">
    <property type="term" value="C:membrane"/>
    <property type="evidence" value="ECO:0007669"/>
    <property type="project" value="UniProtKB-SubCell"/>
</dbReference>
<evidence type="ECO:0000256" key="3">
    <source>
        <dbReference type="ARBA" id="ARBA00022989"/>
    </source>
</evidence>
<feature type="transmembrane region" description="Helical" evidence="5">
    <location>
        <begin position="260"/>
        <end position="279"/>
    </location>
</feature>
<dbReference type="PANTHER" id="PTHR22950:SF649">
    <property type="entry name" value="ACID TRANSPORTER, PUTATIVE-RELATED"/>
    <property type="match status" value="1"/>
</dbReference>
<dbReference type="VEuPathDB" id="TriTrypDB:C3747_37g249"/>
<comment type="subcellular location">
    <subcellularLocation>
        <location evidence="1">Membrane</location>
        <topology evidence="1">Multi-pass membrane protein</topology>
    </subcellularLocation>
</comment>